<comment type="caution">
    <text evidence="2">The sequence shown here is derived from an EMBL/GenBank/DDBJ whole genome shotgun (WGS) entry which is preliminary data.</text>
</comment>
<sequence>MLHVMEFGEEGAEDEQNNNERKLIRRPPPTDSDKWSALPRVPKHAEMGYLHLSFEYHKGALRVRVWQISDLLLPPPQTSMIHSIFVRGYFIPDSVRKTVRRTEEILVDVPEGGGKETPKTGIQHIFTPSSFKFRTPLLYTGVTSDIVKARSLQLEVCMTQKRSHRPFLMAMVHMPLRTAVRRPIREKYPLIPCMNITIPNNMRVYSATDLQLESSKGGNSRLNGRVASPQGEKVPVTARDVDLEDVVPLTGDEFLRSHLSLCLDLDESDDYSGLNGSGEDRLRGVRIGNGAGSGGSSSNATLNMPSSGEEEEEDDTDDDEDDDDDIPHVITDSGRPSSRSTPIDMSCVDTTASGQSTKKKIIPTELSQKSVPENFAVEMPAEETVVNMDVSQSCESLQQSTVSSPSSVASDVKAVRKKIIPAEAVSPGASSESDVDNTPAKSSRRGLSENVTDSESSPKTPRKENSSEHRSPSSPSMTPKKKKIAVVPGEITILSDSLPAPSSSTTIHSSTDSEGLSPRGHTALDLSPLHDSAFSPASRPETPCWDFYDFSDDMPAEEDAETAGLRLEASLSQLRQQDVGSWQNLSKEPILPMVLVDDFDTLAVDAEQGENLE</sequence>
<feature type="compositionally biased region" description="Polar residues" evidence="1">
    <location>
        <begin position="449"/>
        <end position="459"/>
    </location>
</feature>
<feature type="compositionally biased region" description="Low complexity" evidence="1">
    <location>
        <begin position="396"/>
        <end position="412"/>
    </location>
</feature>
<gene>
    <name evidence="2" type="ORF">V1264_007674</name>
</gene>
<evidence type="ECO:0000313" key="2">
    <source>
        <dbReference type="EMBL" id="KAK7093997.1"/>
    </source>
</evidence>
<evidence type="ECO:0000256" key="1">
    <source>
        <dbReference type="SAM" id="MobiDB-lite"/>
    </source>
</evidence>
<name>A0AAN9AVP4_9CAEN</name>
<accession>A0AAN9AVP4</accession>
<proteinExistence type="predicted"/>
<feature type="compositionally biased region" description="Basic and acidic residues" evidence="1">
    <location>
        <begin position="461"/>
        <end position="471"/>
    </location>
</feature>
<feature type="compositionally biased region" description="Acidic residues" evidence="1">
    <location>
        <begin position="7"/>
        <end position="17"/>
    </location>
</feature>
<protein>
    <submittedName>
        <fullName evidence="2">Uncharacterized protein</fullName>
    </submittedName>
</protein>
<feature type="compositionally biased region" description="Polar residues" evidence="1">
    <location>
        <begin position="334"/>
        <end position="356"/>
    </location>
</feature>
<feature type="compositionally biased region" description="Low complexity" evidence="1">
    <location>
        <begin position="502"/>
        <end position="513"/>
    </location>
</feature>
<dbReference type="Proteomes" id="UP001374579">
    <property type="component" value="Unassembled WGS sequence"/>
</dbReference>
<feature type="region of interest" description="Disordered" evidence="1">
    <location>
        <begin position="1"/>
        <end position="36"/>
    </location>
</feature>
<evidence type="ECO:0000313" key="3">
    <source>
        <dbReference type="Proteomes" id="UP001374579"/>
    </source>
</evidence>
<dbReference type="Gene3D" id="2.60.40.150">
    <property type="entry name" value="C2 domain"/>
    <property type="match status" value="1"/>
</dbReference>
<organism evidence="2 3">
    <name type="scientific">Littorina saxatilis</name>
    <dbReference type="NCBI Taxonomy" id="31220"/>
    <lineage>
        <taxon>Eukaryota</taxon>
        <taxon>Metazoa</taxon>
        <taxon>Spiralia</taxon>
        <taxon>Lophotrochozoa</taxon>
        <taxon>Mollusca</taxon>
        <taxon>Gastropoda</taxon>
        <taxon>Caenogastropoda</taxon>
        <taxon>Littorinimorpha</taxon>
        <taxon>Littorinoidea</taxon>
        <taxon>Littorinidae</taxon>
        <taxon>Littorina</taxon>
    </lineage>
</organism>
<feature type="region of interest" description="Disordered" evidence="1">
    <location>
        <begin position="391"/>
        <end position="538"/>
    </location>
</feature>
<keyword evidence="3" id="KW-1185">Reference proteome</keyword>
<dbReference type="InterPro" id="IPR035892">
    <property type="entry name" value="C2_domain_sf"/>
</dbReference>
<dbReference type="AlphaFoldDB" id="A0AAN9AVP4"/>
<feature type="compositionally biased region" description="Acidic residues" evidence="1">
    <location>
        <begin position="308"/>
        <end position="325"/>
    </location>
</feature>
<reference evidence="2 3" key="1">
    <citation type="submission" date="2024-02" db="EMBL/GenBank/DDBJ databases">
        <title>Chromosome-scale genome assembly of the rough periwinkle Littorina saxatilis.</title>
        <authorList>
            <person name="De Jode A."/>
            <person name="Faria R."/>
            <person name="Formenti G."/>
            <person name="Sims Y."/>
            <person name="Smith T.P."/>
            <person name="Tracey A."/>
            <person name="Wood J.M.D."/>
            <person name="Zagrodzka Z.B."/>
            <person name="Johannesson K."/>
            <person name="Butlin R.K."/>
            <person name="Leder E.H."/>
        </authorList>
    </citation>
    <scope>NUCLEOTIDE SEQUENCE [LARGE SCALE GENOMIC DNA]</scope>
    <source>
        <strain evidence="2">Snail1</strain>
        <tissue evidence="2">Muscle</tissue>
    </source>
</reference>
<feature type="region of interest" description="Disordered" evidence="1">
    <location>
        <begin position="214"/>
        <end position="233"/>
    </location>
</feature>
<feature type="region of interest" description="Disordered" evidence="1">
    <location>
        <begin position="268"/>
        <end position="357"/>
    </location>
</feature>
<dbReference type="EMBL" id="JBAMIC010000019">
    <property type="protein sequence ID" value="KAK7093997.1"/>
    <property type="molecule type" value="Genomic_DNA"/>
</dbReference>